<sequence length="40" mass="4282">MRGSSSVQRHDLSAGGSWPPPEDTGRDGTRTDIGRNEAAR</sequence>
<name>A0ABY5PW85_9ACTN</name>
<gene>
    <name evidence="2" type="ORF">NRK68_14365</name>
</gene>
<evidence type="ECO:0000256" key="1">
    <source>
        <dbReference type="SAM" id="MobiDB-lite"/>
    </source>
</evidence>
<evidence type="ECO:0000313" key="2">
    <source>
        <dbReference type="EMBL" id="UUY48285.1"/>
    </source>
</evidence>
<dbReference type="EMBL" id="CP102514">
    <property type="protein sequence ID" value="UUY48285.1"/>
    <property type="molecule type" value="Genomic_DNA"/>
</dbReference>
<accession>A0ABY5PW85</accession>
<protein>
    <submittedName>
        <fullName evidence="2">Uncharacterized protein</fullName>
    </submittedName>
</protein>
<feature type="region of interest" description="Disordered" evidence="1">
    <location>
        <begin position="1"/>
        <end position="40"/>
    </location>
</feature>
<organism evidence="2 3">
    <name type="scientific">Streptomyces yangpuensis</name>
    <dbReference type="NCBI Taxonomy" id="1648182"/>
    <lineage>
        <taxon>Bacteria</taxon>
        <taxon>Bacillati</taxon>
        <taxon>Actinomycetota</taxon>
        <taxon>Actinomycetes</taxon>
        <taxon>Kitasatosporales</taxon>
        <taxon>Streptomycetaceae</taxon>
        <taxon>Streptomyces</taxon>
    </lineage>
</organism>
<dbReference type="RefSeq" id="WP_257855927.1">
    <property type="nucleotide sequence ID" value="NZ_CP102514.1"/>
</dbReference>
<feature type="compositionally biased region" description="Basic and acidic residues" evidence="1">
    <location>
        <begin position="23"/>
        <end position="40"/>
    </location>
</feature>
<dbReference type="GeneID" id="95574659"/>
<proteinExistence type="predicted"/>
<dbReference type="Proteomes" id="UP001057738">
    <property type="component" value="Chromosome"/>
</dbReference>
<reference evidence="2" key="1">
    <citation type="submission" date="2022-08" db="EMBL/GenBank/DDBJ databases">
        <authorList>
            <person name="Tian L."/>
        </authorList>
    </citation>
    <scope>NUCLEOTIDE SEQUENCE</scope>
    <source>
        <strain evidence="2">CM253</strain>
    </source>
</reference>
<keyword evidence="3" id="KW-1185">Reference proteome</keyword>
<evidence type="ECO:0000313" key="3">
    <source>
        <dbReference type="Proteomes" id="UP001057738"/>
    </source>
</evidence>